<evidence type="ECO:0000259" key="2">
    <source>
        <dbReference type="PROSITE" id="PS51725"/>
    </source>
</evidence>
<comment type="caution">
    <text evidence="3">The sequence shown here is derived from an EMBL/GenBank/DDBJ whole genome shotgun (WGS) entry which is preliminary data.</text>
</comment>
<dbReference type="InterPro" id="IPR011008">
    <property type="entry name" value="Dimeric_a/b-barrel"/>
</dbReference>
<evidence type="ECO:0000313" key="4">
    <source>
        <dbReference type="Proteomes" id="UP000586042"/>
    </source>
</evidence>
<accession>A0A7Y6I7M9</accession>
<reference evidence="3 4" key="1">
    <citation type="submission" date="2020-06" db="EMBL/GenBank/DDBJ databases">
        <title>Nonomuraea sp. SMC257, a novel actinomycete isolated from soil.</title>
        <authorList>
            <person name="Chanama M."/>
        </authorList>
    </citation>
    <scope>NUCLEOTIDE SEQUENCE [LARGE SCALE GENOMIC DNA]</scope>
    <source>
        <strain evidence="3 4">SMC257</strain>
    </source>
</reference>
<keyword evidence="3" id="KW-0560">Oxidoreductase</keyword>
<dbReference type="EMBL" id="JABWGN010000006">
    <property type="protein sequence ID" value="NUW33238.1"/>
    <property type="molecule type" value="Genomic_DNA"/>
</dbReference>
<keyword evidence="3" id="KW-0503">Monooxygenase</keyword>
<dbReference type="Proteomes" id="UP000586042">
    <property type="component" value="Unassembled WGS sequence"/>
</dbReference>
<proteinExistence type="predicted"/>
<keyword evidence="1" id="KW-0472">Membrane</keyword>
<dbReference type="AlphaFoldDB" id="A0A7Y6I7M9"/>
<feature type="transmembrane region" description="Helical" evidence="1">
    <location>
        <begin position="191"/>
        <end position="213"/>
    </location>
</feature>
<protein>
    <submittedName>
        <fullName evidence="3">Antibiotic biosynthesis monooxygenase</fullName>
    </submittedName>
</protein>
<keyword evidence="4" id="KW-1185">Reference proteome</keyword>
<dbReference type="SUPFAM" id="SSF54909">
    <property type="entry name" value="Dimeric alpha+beta barrel"/>
    <property type="match status" value="2"/>
</dbReference>
<dbReference type="Gene3D" id="3.30.70.100">
    <property type="match status" value="1"/>
</dbReference>
<organism evidence="3 4">
    <name type="scientific">Nonomuraea montanisoli</name>
    <dbReference type="NCBI Taxonomy" id="2741721"/>
    <lineage>
        <taxon>Bacteria</taxon>
        <taxon>Bacillati</taxon>
        <taxon>Actinomycetota</taxon>
        <taxon>Actinomycetes</taxon>
        <taxon>Streptosporangiales</taxon>
        <taxon>Streptosporangiaceae</taxon>
        <taxon>Nonomuraea</taxon>
    </lineage>
</organism>
<feature type="transmembrane region" description="Helical" evidence="1">
    <location>
        <begin position="260"/>
        <end position="282"/>
    </location>
</feature>
<dbReference type="GO" id="GO:0004497">
    <property type="term" value="F:monooxygenase activity"/>
    <property type="evidence" value="ECO:0007669"/>
    <property type="project" value="UniProtKB-KW"/>
</dbReference>
<feature type="domain" description="ABM" evidence="2">
    <location>
        <begin position="78"/>
        <end position="167"/>
    </location>
</feature>
<dbReference type="Pfam" id="PF03992">
    <property type="entry name" value="ABM"/>
    <property type="match status" value="1"/>
</dbReference>
<feature type="transmembrane region" description="Helical" evidence="1">
    <location>
        <begin position="220"/>
        <end position="240"/>
    </location>
</feature>
<gene>
    <name evidence="3" type="ORF">HTZ77_17630</name>
</gene>
<keyword evidence="1" id="KW-1133">Transmembrane helix</keyword>
<evidence type="ECO:0000256" key="1">
    <source>
        <dbReference type="SAM" id="Phobius"/>
    </source>
</evidence>
<dbReference type="InterPro" id="IPR007138">
    <property type="entry name" value="ABM_dom"/>
</dbReference>
<dbReference type="PANTHER" id="PTHR40057:SF1">
    <property type="entry name" value="SLR1162 PROTEIN"/>
    <property type="match status" value="1"/>
</dbReference>
<dbReference type="PANTHER" id="PTHR40057">
    <property type="entry name" value="SLR1162 PROTEIN"/>
    <property type="match status" value="1"/>
</dbReference>
<evidence type="ECO:0000313" key="3">
    <source>
        <dbReference type="EMBL" id="NUW33238.1"/>
    </source>
</evidence>
<sequence>MTEAMHGFAGFEGADVYPPIPGEQGSWVVVCRFSSAGRLTGWLDSEVRARLLEEVRPLLEEPSALEVLAGRGPAGDVVTAVISHQVRPGREREFARWQEAMRKAQERFPGFLGVETFEPVPGIQEHWVVLLRYDSREHLDGWMDSAERGELLREGRGCVLDFDVRTVRSSFDGWFRSADGPGQAPPDWKQAMSVLLALYPTVMILNLTVGRVLGALGWPLYLALFVGNVASVATLTWVLMPLVNRALAWWLRPGASARAGAGGALVLVAGYAACVAVFGLIAR</sequence>
<dbReference type="InterPro" id="IPR038762">
    <property type="entry name" value="ABM_predict"/>
</dbReference>
<keyword evidence="1" id="KW-0812">Transmembrane</keyword>
<name>A0A7Y6I7M9_9ACTN</name>
<dbReference type="PROSITE" id="PS51725">
    <property type="entry name" value="ABM"/>
    <property type="match status" value="1"/>
</dbReference>